<keyword evidence="3" id="KW-1185">Reference proteome</keyword>
<feature type="signal peptide" evidence="1">
    <location>
        <begin position="1"/>
        <end position="18"/>
    </location>
</feature>
<sequence>MFARACLLLFVISIVATAAAVANREKRDVGDSFTNPLSVILNPLKVVWATVDDFLLKPIRVGLGMETNAQPTKEEAQVLKSV</sequence>
<evidence type="ECO:0000256" key="1">
    <source>
        <dbReference type="SAM" id="SignalP"/>
    </source>
</evidence>
<protein>
    <submittedName>
        <fullName evidence="2">Uncharacterized protein</fullName>
    </submittedName>
</protein>
<accession>A0AAN5I4K6</accession>
<keyword evidence="1" id="KW-0732">Signal</keyword>
<name>A0AAN5I4K6_9BILA</name>
<reference evidence="3" key="1">
    <citation type="submission" date="2022-10" db="EMBL/GenBank/DDBJ databases">
        <title>Genome assembly of Pristionchus species.</title>
        <authorList>
            <person name="Yoshida K."/>
            <person name="Sommer R.J."/>
        </authorList>
    </citation>
    <scope>NUCLEOTIDE SEQUENCE [LARGE SCALE GENOMIC DNA]</scope>
    <source>
        <strain evidence="3">RS5460</strain>
    </source>
</reference>
<evidence type="ECO:0000313" key="3">
    <source>
        <dbReference type="Proteomes" id="UP001328107"/>
    </source>
</evidence>
<dbReference type="Proteomes" id="UP001328107">
    <property type="component" value="Unassembled WGS sequence"/>
</dbReference>
<dbReference type="EMBL" id="BTRK01000005">
    <property type="protein sequence ID" value="GMR51180.1"/>
    <property type="molecule type" value="Genomic_DNA"/>
</dbReference>
<gene>
    <name evidence="2" type="ORF">PMAYCL1PPCAC_21375</name>
</gene>
<proteinExistence type="predicted"/>
<comment type="caution">
    <text evidence="2">The sequence shown here is derived from an EMBL/GenBank/DDBJ whole genome shotgun (WGS) entry which is preliminary data.</text>
</comment>
<feature type="chain" id="PRO_5042831082" evidence="1">
    <location>
        <begin position="19"/>
        <end position="82"/>
    </location>
</feature>
<organism evidence="2 3">
    <name type="scientific">Pristionchus mayeri</name>
    <dbReference type="NCBI Taxonomy" id="1317129"/>
    <lineage>
        <taxon>Eukaryota</taxon>
        <taxon>Metazoa</taxon>
        <taxon>Ecdysozoa</taxon>
        <taxon>Nematoda</taxon>
        <taxon>Chromadorea</taxon>
        <taxon>Rhabditida</taxon>
        <taxon>Rhabditina</taxon>
        <taxon>Diplogasteromorpha</taxon>
        <taxon>Diplogasteroidea</taxon>
        <taxon>Neodiplogasteridae</taxon>
        <taxon>Pristionchus</taxon>
    </lineage>
</organism>
<evidence type="ECO:0000313" key="2">
    <source>
        <dbReference type="EMBL" id="GMR51180.1"/>
    </source>
</evidence>
<dbReference type="AlphaFoldDB" id="A0AAN5I4K6"/>